<dbReference type="GO" id="GO:0071230">
    <property type="term" value="P:cellular response to amino acid stimulus"/>
    <property type="evidence" value="ECO:0007669"/>
    <property type="project" value="InterPro"/>
</dbReference>
<dbReference type="Proteomes" id="UP000053201">
    <property type="component" value="Unassembled WGS sequence"/>
</dbReference>
<evidence type="ECO:0000256" key="4">
    <source>
        <dbReference type="ARBA" id="ARBA00032690"/>
    </source>
</evidence>
<comment type="similarity">
    <text evidence="2">Belongs to the LAMTOR4 family.</text>
</comment>
<dbReference type="RefSeq" id="XP_016608442.1">
    <property type="nucleotide sequence ID" value="XM_016752958.1"/>
</dbReference>
<dbReference type="AlphaFoldDB" id="A0A0L0HH10"/>
<protein>
    <recommendedName>
        <fullName evidence="4">Late endosomal/lysosomal adaptor and MAPK and MTOR activator 4</fullName>
    </recommendedName>
</protein>
<dbReference type="OrthoDB" id="275011at2759"/>
<name>A0A0L0HH10_SPIPD</name>
<dbReference type="VEuPathDB" id="FungiDB:SPPG_04726"/>
<gene>
    <name evidence="5" type="ORF">SPPG_04726</name>
</gene>
<evidence type="ECO:0000256" key="1">
    <source>
        <dbReference type="ARBA" id="ARBA00004371"/>
    </source>
</evidence>
<organism evidence="5 6">
    <name type="scientific">Spizellomyces punctatus (strain DAOM BR117)</name>
    <dbReference type="NCBI Taxonomy" id="645134"/>
    <lineage>
        <taxon>Eukaryota</taxon>
        <taxon>Fungi</taxon>
        <taxon>Fungi incertae sedis</taxon>
        <taxon>Chytridiomycota</taxon>
        <taxon>Chytridiomycota incertae sedis</taxon>
        <taxon>Chytridiomycetes</taxon>
        <taxon>Spizellomycetales</taxon>
        <taxon>Spizellomycetaceae</taxon>
        <taxon>Spizellomyces</taxon>
    </lineage>
</organism>
<dbReference type="EMBL" id="KQ257456">
    <property type="protein sequence ID" value="KND00403.1"/>
    <property type="molecule type" value="Genomic_DNA"/>
</dbReference>
<proteinExistence type="inferred from homology"/>
<evidence type="ECO:0000313" key="5">
    <source>
        <dbReference type="EMBL" id="KND00403.1"/>
    </source>
</evidence>
<evidence type="ECO:0000313" key="6">
    <source>
        <dbReference type="Proteomes" id="UP000053201"/>
    </source>
</evidence>
<dbReference type="InParanoid" id="A0A0L0HH10"/>
<dbReference type="PANTHER" id="PTHR33967">
    <property type="entry name" value="RAGULATOR COMPLEX PROTEIN LAMTOR4"/>
    <property type="match status" value="1"/>
</dbReference>
<dbReference type="GO" id="GO:0005085">
    <property type="term" value="F:guanyl-nucleotide exchange factor activity"/>
    <property type="evidence" value="ECO:0007669"/>
    <property type="project" value="TreeGrafter"/>
</dbReference>
<sequence length="104" mass="10949">MSKSAETSSQEHTEVLTALSRSVPDQTGLLILNAVNGTVLASSGDLADDPATAKDVFGMIHDARKAVGATGKNEDLQRINVSLGSCVIVITADERHIYAVKKNN</sequence>
<reference evidence="5 6" key="1">
    <citation type="submission" date="2009-08" db="EMBL/GenBank/DDBJ databases">
        <title>The Genome Sequence of Spizellomyces punctatus strain DAOM BR117.</title>
        <authorList>
            <consortium name="The Broad Institute Genome Sequencing Platform"/>
            <person name="Russ C."/>
            <person name="Cuomo C."/>
            <person name="Shea T."/>
            <person name="Young S.K."/>
            <person name="Zeng Q."/>
            <person name="Koehrsen M."/>
            <person name="Haas B."/>
            <person name="Borodovsky M."/>
            <person name="Guigo R."/>
            <person name="Alvarado L."/>
            <person name="Berlin A."/>
            <person name="Bochicchio J."/>
            <person name="Borenstein D."/>
            <person name="Chapman S."/>
            <person name="Chen Z."/>
            <person name="Engels R."/>
            <person name="Freedman E."/>
            <person name="Gellesch M."/>
            <person name="Goldberg J."/>
            <person name="Griggs A."/>
            <person name="Gujja S."/>
            <person name="Heiman D."/>
            <person name="Hepburn T."/>
            <person name="Howarth C."/>
            <person name="Jen D."/>
            <person name="Larson L."/>
            <person name="Lewis B."/>
            <person name="Mehta T."/>
            <person name="Park D."/>
            <person name="Pearson M."/>
            <person name="Roberts A."/>
            <person name="Saif S."/>
            <person name="Shenoy N."/>
            <person name="Sisk P."/>
            <person name="Stolte C."/>
            <person name="Sykes S."/>
            <person name="Thomson T."/>
            <person name="Walk T."/>
            <person name="White J."/>
            <person name="Yandava C."/>
            <person name="Burger G."/>
            <person name="Gray M.W."/>
            <person name="Holland P.W.H."/>
            <person name="King N."/>
            <person name="Lang F.B.F."/>
            <person name="Roger A.J."/>
            <person name="Ruiz-Trillo I."/>
            <person name="Lander E."/>
            <person name="Nusbaum C."/>
        </authorList>
    </citation>
    <scope>NUCLEOTIDE SEQUENCE [LARGE SCALE GENOMIC DNA]</scope>
    <source>
        <strain evidence="5 6">DAOM BR117</strain>
    </source>
</reference>
<dbReference type="GeneID" id="27688158"/>
<comment type="subcellular location">
    <subcellularLocation>
        <location evidence="1">Lysosome</location>
    </subcellularLocation>
</comment>
<dbReference type="InterPro" id="IPR034601">
    <property type="entry name" value="LAMTOR4"/>
</dbReference>
<keyword evidence="6" id="KW-1185">Reference proteome</keyword>
<dbReference type="SUPFAM" id="SSF103196">
    <property type="entry name" value="Roadblock/LC7 domain"/>
    <property type="match status" value="1"/>
</dbReference>
<keyword evidence="3" id="KW-0458">Lysosome</keyword>
<accession>A0A0L0HH10</accession>
<evidence type="ECO:0000256" key="2">
    <source>
        <dbReference type="ARBA" id="ARBA00010627"/>
    </source>
</evidence>
<dbReference type="GO" id="GO:0071986">
    <property type="term" value="C:Ragulator complex"/>
    <property type="evidence" value="ECO:0007669"/>
    <property type="project" value="InterPro"/>
</dbReference>
<dbReference type="GO" id="GO:0032008">
    <property type="term" value="P:positive regulation of TOR signaling"/>
    <property type="evidence" value="ECO:0007669"/>
    <property type="project" value="InterPro"/>
</dbReference>
<evidence type="ECO:0000256" key="3">
    <source>
        <dbReference type="ARBA" id="ARBA00023228"/>
    </source>
</evidence>
<dbReference type="PANTHER" id="PTHR33967:SF1">
    <property type="entry name" value="RAGULATOR COMPLEX PROTEIN LAMTOR4"/>
    <property type="match status" value="1"/>
</dbReference>